<dbReference type="PROSITE" id="PS51257">
    <property type="entry name" value="PROKAR_LIPOPROTEIN"/>
    <property type="match status" value="1"/>
</dbReference>
<evidence type="ECO:0000313" key="2">
    <source>
        <dbReference type="Proteomes" id="UP000001025"/>
    </source>
</evidence>
<dbReference type="EMBL" id="BX294153">
    <property type="protein sequence ID" value="CAD78988.1"/>
    <property type="molecule type" value="Genomic_DNA"/>
</dbReference>
<proteinExistence type="predicted"/>
<accession>Q7UEP7</accession>
<evidence type="ECO:0000313" key="1">
    <source>
        <dbReference type="EMBL" id="CAD78988.1"/>
    </source>
</evidence>
<name>Q7UEP7_RHOBA</name>
<keyword evidence="2" id="KW-1185">Reference proteome</keyword>
<dbReference type="Proteomes" id="UP000001025">
    <property type="component" value="Chromosome"/>
</dbReference>
<protein>
    <submittedName>
        <fullName evidence="1">Uncharacterized protein</fullName>
    </submittedName>
</protein>
<dbReference type="InParanoid" id="Q7UEP7"/>
<reference evidence="1 2" key="1">
    <citation type="journal article" date="2003" name="Proc. Natl. Acad. Sci. U.S.A.">
        <title>Complete genome sequence of the marine planctomycete Pirellula sp. strain 1.</title>
        <authorList>
            <person name="Gloeckner F.O."/>
            <person name="Kube M."/>
            <person name="Bauer M."/>
            <person name="Teeling H."/>
            <person name="Lombardot T."/>
            <person name="Ludwig W."/>
            <person name="Gade D."/>
            <person name="Beck A."/>
            <person name="Borzym K."/>
            <person name="Heitmann K."/>
            <person name="Rabus R."/>
            <person name="Schlesner H."/>
            <person name="Amann R."/>
            <person name="Reinhardt R."/>
        </authorList>
    </citation>
    <scope>NUCLEOTIDE SEQUENCE [LARGE SCALE GENOMIC DNA]</scope>
    <source>
        <strain evidence="2">DSM 10527 / NCIMB 13988 / SH1</strain>
    </source>
</reference>
<gene>
    <name evidence="1" type="ordered locus">RB11209</name>
</gene>
<dbReference type="EnsemblBacteria" id="CAD78988">
    <property type="protein sequence ID" value="CAD78988"/>
    <property type="gene ID" value="RB11209"/>
</dbReference>
<dbReference type="AlphaFoldDB" id="Q7UEP7"/>
<sequence length="103" mass="11434">MRRAPTLETVETMYGTIYVSPILAACRISRFPFQITSPWLIAIRIVPTIELQITPRTTIDRLVAKRIQSRMSGCKSEGVRGGEASEFVCPPMGHDEALSGLLE</sequence>
<organism evidence="1 2">
    <name type="scientific">Rhodopirellula baltica (strain DSM 10527 / NCIMB 13988 / SH1)</name>
    <dbReference type="NCBI Taxonomy" id="243090"/>
    <lineage>
        <taxon>Bacteria</taxon>
        <taxon>Pseudomonadati</taxon>
        <taxon>Planctomycetota</taxon>
        <taxon>Planctomycetia</taxon>
        <taxon>Pirellulales</taxon>
        <taxon>Pirellulaceae</taxon>
        <taxon>Rhodopirellula</taxon>
    </lineage>
</organism>
<dbReference type="KEGG" id="rba:RB11209"/>
<dbReference type="HOGENOM" id="CLU_2261600_0_0_0"/>